<organism evidence="1 2">
    <name type="scientific">Wuchereria bancrofti</name>
    <dbReference type="NCBI Taxonomy" id="6293"/>
    <lineage>
        <taxon>Eukaryota</taxon>
        <taxon>Metazoa</taxon>
        <taxon>Ecdysozoa</taxon>
        <taxon>Nematoda</taxon>
        <taxon>Chromadorea</taxon>
        <taxon>Rhabditida</taxon>
        <taxon>Spirurina</taxon>
        <taxon>Spiruromorpha</taxon>
        <taxon>Filarioidea</taxon>
        <taxon>Onchocercidae</taxon>
        <taxon>Wuchereria</taxon>
    </lineage>
</organism>
<reference evidence="1" key="1">
    <citation type="submission" date="2015-03" db="EMBL/GenBank/DDBJ databases">
        <title>Wuchereria bancrofti Genome Sequencing Papua New Guinea Strain.</title>
        <authorList>
            <person name="Small S.T."/>
            <person name="Serre D."/>
            <person name="Zimmerman P.A."/>
        </authorList>
    </citation>
    <scope>NUCLEOTIDE SEQUENCE [LARGE SCALE GENOMIC DNA]</scope>
    <source>
        <strain evidence="1">pt0022</strain>
    </source>
</reference>
<dbReference type="Proteomes" id="UP000093561">
    <property type="component" value="Unassembled WGS sequence"/>
</dbReference>
<protein>
    <submittedName>
        <fullName evidence="2">Uncharacterized protein</fullName>
    </submittedName>
</protein>
<evidence type="ECO:0000313" key="1">
    <source>
        <dbReference type="Proteomes" id="UP000093561"/>
    </source>
</evidence>
<reference evidence="2" key="3">
    <citation type="submission" date="2024-02" db="UniProtKB">
        <authorList>
            <consortium name="WormBaseParasite"/>
        </authorList>
    </citation>
    <scope>IDENTIFICATION</scope>
    <source>
        <strain evidence="2">pt0022</strain>
    </source>
</reference>
<proteinExistence type="predicted"/>
<dbReference type="AlphaFoldDB" id="A0AAF5PZB8"/>
<sequence>MYSAYALNRVAFVVSHDIAVLLRLYLQMNHKHSSIRSNFLDKDLLGILKC</sequence>
<accession>A0AAF5PZB8</accession>
<dbReference type="WBParaSite" id="mrna-Wban_08177">
    <property type="protein sequence ID" value="mrna-Wban_08177"/>
    <property type="gene ID" value="Wban_08177"/>
</dbReference>
<name>A0AAF5PZB8_WUCBA</name>
<reference evidence="1" key="2">
    <citation type="journal article" date="2016" name="Mol. Ecol.">
        <title>Population genomics of the filarial nematode parasite Wuchereria bancrofti from mosquitoes.</title>
        <authorList>
            <person name="Small S.T."/>
            <person name="Reimer L.J."/>
            <person name="Tisch D.J."/>
            <person name="King C.L."/>
            <person name="Christensen B.M."/>
            <person name="Siba P.M."/>
            <person name="Kazura J.W."/>
            <person name="Serre D."/>
            <person name="Zimmerman P.A."/>
        </authorList>
    </citation>
    <scope>NUCLEOTIDE SEQUENCE</scope>
    <source>
        <strain evidence="1">pt0022</strain>
    </source>
</reference>
<evidence type="ECO:0000313" key="2">
    <source>
        <dbReference type="WBParaSite" id="mrna-Wban_08177"/>
    </source>
</evidence>